<protein>
    <submittedName>
        <fullName evidence="2">Uncharacterized protein</fullName>
    </submittedName>
</protein>
<comment type="caution">
    <text evidence="2">The sequence shown here is derived from an EMBL/GenBank/DDBJ whole genome shotgun (WGS) entry which is preliminary data.</text>
</comment>
<evidence type="ECO:0000256" key="1">
    <source>
        <dbReference type="SAM" id="Phobius"/>
    </source>
</evidence>
<dbReference type="AlphaFoldDB" id="A0A552X0W3"/>
<keyword evidence="3" id="KW-1185">Reference proteome</keyword>
<gene>
    <name evidence="2" type="ORF">FM042_06810</name>
</gene>
<keyword evidence="1" id="KW-0472">Membrane</keyword>
<evidence type="ECO:0000313" key="3">
    <source>
        <dbReference type="Proteomes" id="UP000320359"/>
    </source>
</evidence>
<reference evidence="2 3" key="1">
    <citation type="submission" date="2019-07" db="EMBL/GenBank/DDBJ databases">
        <authorList>
            <person name="Yang M."/>
            <person name="Zhao D."/>
            <person name="Xiang H."/>
        </authorList>
    </citation>
    <scope>NUCLEOTIDE SEQUENCE [LARGE SCALE GENOMIC DNA]</scope>
    <source>
        <strain evidence="2 3">IM1326</strain>
    </source>
</reference>
<feature type="transmembrane region" description="Helical" evidence="1">
    <location>
        <begin position="105"/>
        <end position="125"/>
    </location>
</feature>
<name>A0A552X0W3_9GAMM</name>
<keyword evidence="1" id="KW-0812">Transmembrane</keyword>
<dbReference type="Proteomes" id="UP000320359">
    <property type="component" value="Unassembled WGS sequence"/>
</dbReference>
<feature type="transmembrane region" description="Helical" evidence="1">
    <location>
        <begin position="47"/>
        <end position="65"/>
    </location>
</feature>
<feature type="transmembrane region" description="Helical" evidence="1">
    <location>
        <begin position="72"/>
        <end position="93"/>
    </location>
</feature>
<feature type="transmembrane region" description="Helical" evidence="1">
    <location>
        <begin position="7"/>
        <end position="27"/>
    </location>
</feature>
<accession>A0A552X0W3</accession>
<proteinExistence type="predicted"/>
<sequence>MKRIYWAVMVIFAAVLLLSAIPWFGIYTFPMKYPTVFFSDWLTVVDSLLRLFFIILPIMALIGALRERSYFFTSAFMHTLVASYFQVSVIYGLNRIPLDLGPLNAYPIWVVNGVVAIAILVAHTVGRGAAR</sequence>
<evidence type="ECO:0000313" key="2">
    <source>
        <dbReference type="EMBL" id="TRW48691.1"/>
    </source>
</evidence>
<dbReference type="EMBL" id="VJWL01000002">
    <property type="protein sequence ID" value="TRW48691.1"/>
    <property type="molecule type" value="Genomic_DNA"/>
</dbReference>
<dbReference type="RefSeq" id="WP_143235676.1">
    <property type="nucleotide sequence ID" value="NZ_VJWL01000002.1"/>
</dbReference>
<organism evidence="2 3">
    <name type="scientific">Aliidiomarina halalkaliphila</name>
    <dbReference type="NCBI Taxonomy" id="2593535"/>
    <lineage>
        <taxon>Bacteria</taxon>
        <taxon>Pseudomonadati</taxon>
        <taxon>Pseudomonadota</taxon>
        <taxon>Gammaproteobacteria</taxon>
        <taxon>Alteromonadales</taxon>
        <taxon>Idiomarinaceae</taxon>
        <taxon>Aliidiomarina</taxon>
    </lineage>
</organism>
<dbReference type="OrthoDB" id="9843289at2"/>
<keyword evidence="1" id="KW-1133">Transmembrane helix</keyword>